<accession>A0A251XYP3</accession>
<dbReference type="EMBL" id="MDHJ01000001">
    <property type="protein sequence ID" value="OUE10383.1"/>
    <property type="molecule type" value="Genomic_DNA"/>
</dbReference>
<sequence length="111" mass="10930">MLGGGAGRVVGIGPGLGRGLVGDAVLGIHVVLVRVVEQLVERVRADDLGVVVVLRGVGVEGSAIVGGGVAGGIGIGVGRRRARAHPVGAEQAALGGARDRGERIHPAVRVA</sequence>
<protein>
    <submittedName>
        <fullName evidence="1">Uncharacterized protein</fullName>
    </submittedName>
</protein>
<evidence type="ECO:0000313" key="1">
    <source>
        <dbReference type="EMBL" id="OUE10383.1"/>
    </source>
</evidence>
<reference evidence="1 2" key="1">
    <citation type="submission" date="2016-08" db="EMBL/GenBank/DDBJ databases">
        <title>Genome sequence of Clavibacter michiganensis spp. strain CASJ009.</title>
        <authorList>
            <person name="Thapa S.P."/>
            <person name="Coaker G."/>
        </authorList>
    </citation>
    <scope>NUCLEOTIDE SEQUENCE [LARGE SCALE GENOMIC DNA]</scope>
    <source>
        <strain evidence="1">CASJ009</strain>
    </source>
</reference>
<evidence type="ECO:0000313" key="2">
    <source>
        <dbReference type="Proteomes" id="UP000195106"/>
    </source>
</evidence>
<organism evidence="1 2">
    <name type="scientific">Clavibacter michiganensis</name>
    <dbReference type="NCBI Taxonomy" id="28447"/>
    <lineage>
        <taxon>Bacteria</taxon>
        <taxon>Bacillati</taxon>
        <taxon>Actinomycetota</taxon>
        <taxon>Actinomycetes</taxon>
        <taxon>Micrococcales</taxon>
        <taxon>Microbacteriaceae</taxon>
        <taxon>Clavibacter</taxon>
    </lineage>
</organism>
<comment type="caution">
    <text evidence="1">The sequence shown here is derived from an EMBL/GenBank/DDBJ whole genome shotgun (WGS) entry which is preliminary data.</text>
</comment>
<gene>
    <name evidence="1" type="ORF">CMsap09_15675</name>
</gene>
<proteinExistence type="predicted"/>
<name>A0A251XYP3_9MICO</name>
<dbReference type="Proteomes" id="UP000195106">
    <property type="component" value="Unassembled WGS sequence"/>
</dbReference>
<dbReference type="AlphaFoldDB" id="A0A251XYP3"/>